<accession>A0A2A5SB23</accession>
<dbReference type="EMBL" id="CP047616">
    <property type="protein sequence ID" value="QIW53925.1"/>
    <property type="molecule type" value="Genomic_DNA"/>
</dbReference>
<dbReference type="InterPro" id="IPR026881">
    <property type="entry name" value="WYL_dom"/>
</dbReference>
<keyword evidence="6" id="KW-1185">Reference proteome</keyword>
<evidence type="ECO:0000256" key="2">
    <source>
        <dbReference type="ARBA" id="ARBA00023163"/>
    </source>
</evidence>
<feature type="domain" description="HTH deoR-type" evidence="3">
    <location>
        <begin position="2"/>
        <end position="60"/>
    </location>
</feature>
<dbReference type="AlphaFoldDB" id="A0A2A5SB23"/>
<gene>
    <name evidence="5" type="ORF">GU334_04790</name>
    <name evidence="4" type="ORF">GU336_07095</name>
</gene>
<dbReference type="RefSeq" id="WP_061774837.1">
    <property type="nucleotide sequence ID" value="NZ_BAAAXH010000076.1"/>
</dbReference>
<dbReference type="Gene3D" id="1.10.10.10">
    <property type="entry name" value="Winged helix-like DNA-binding domain superfamily/Winged helix DNA-binding domain"/>
    <property type="match status" value="1"/>
</dbReference>
<dbReference type="PROSITE" id="PS51000">
    <property type="entry name" value="HTH_DEOR_2"/>
    <property type="match status" value="1"/>
</dbReference>
<proteinExistence type="predicted"/>
<dbReference type="InterPro" id="IPR001034">
    <property type="entry name" value="DeoR_HTH"/>
</dbReference>
<evidence type="ECO:0000313" key="5">
    <source>
        <dbReference type="EMBL" id="QIW58256.1"/>
    </source>
</evidence>
<dbReference type="InterPro" id="IPR028349">
    <property type="entry name" value="PafC-like"/>
</dbReference>
<evidence type="ECO:0000313" key="7">
    <source>
        <dbReference type="Proteomes" id="UP000501945"/>
    </source>
</evidence>
<keyword evidence="1" id="KW-0805">Transcription regulation</keyword>
<dbReference type="InterPro" id="IPR036390">
    <property type="entry name" value="WH_DNA-bd_sf"/>
</dbReference>
<dbReference type="InterPro" id="IPR051534">
    <property type="entry name" value="CBASS_pafABC_assoc_protein"/>
</dbReference>
<dbReference type="GeneID" id="93295026"/>
<dbReference type="InterPro" id="IPR036388">
    <property type="entry name" value="WH-like_DNA-bd_sf"/>
</dbReference>
<dbReference type="SMART" id="SM00420">
    <property type="entry name" value="HTH_DEOR"/>
    <property type="match status" value="1"/>
</dbReference>
<dbReference type="STRING" id="1348633.GCA_001591765_01337"/>
<dbReference type="Proteomes" id="UP000501558">
    <property type="component" value="Chromosome"/>
</dbReference>
<dbReference type="InterPro" id="IPR013196">
    <property type="entry name" value="HTH_11"/>
</dbReference>
<dbReference type="InterPro" id="IPR057727">
    <property type="entry name" value="WCX_dom"/>
</dbReference>
<dbReference type="Pfam" id="PF25583">
    <property type="entry name" value="WCX"/>
    <property type="match status" value="1"/>
</dbReference>
<dbReference type="PROSITE" id="PS52050">
    <property type="entry name" value="WYL"/>
    <property type="match status" value="1"/>
</dbReference>
<evidence type="ECO:0000313" key="4">
    <source>
        <dbReference type="EMBL" id="QIW53925.1"/>
    </source>
</evidence>
<dbReference type="Proteomes" id="UP000501945">
    <property type="component" value="Chromosome"/>
</dbReference>
<dbReference type="Pfam" id="PF08279">
    <property type="entry name" value="HTH_11"/>
    <property type="match status" value="1"/>
</dbReference>
<dbReference type="KEGG" id="lrn:CMV25_09740"/>
<evidence type="ECO:0000256" key="1">
    <source>
        <dbReference type="ARBA" id="ARBA00023015"/>
    </source>
</evidence>
<organism evidence="4 7">
    <name type="scientific">Pseudolactococcus raffinolactis</name>
    <dbReference type="NCBI Taxonomy" id="1366"/>
    <lineage>
        <taxon>Bacteria</taxon>
        <taxon>Bacillati</taxon>
        <taxon>Bacillota</taxon>
        <taxon>Bacilli</taxon>
        <taxon>Lactobacillales</taxon>
        <taxon>Streptococcaceae</taxon>
        <taxon>Pseudolactococcus</taxon>
    </lineage>
</organism>
<evidence type="ECO:0000313" key="6">
    <source>
        <dbReference type="Proteomes" id="UP000501558"/>
    </source>
</evidence>
<dbReference type="SUPFAM" id="SSF46785">
    <property type="entry name" value="Winged helix' DNA-binding domain"/>
    <property type="match status" value="1"/>
</dbReference>
<dbReference type="GO" id="GO:0003700">
    <property type="term" value="F:DNA-binding transcription factor activity"/>
    <property type="evidence" value="ECO:0007669"/>
    <property type="project" value="InterPro"/>
</dbReference>
<evidence type="ECO:0000259" key="3">
    <source>
        <dbReference type="PROSITE" id="PS51000"/>
    </source>
</evidence>
<dbReference type="PANTHER" id="PTHR34580">
    <property type="match status" value="1"/>
</dbReference>
<dbReference type="EMBL" id="CP047628">
    <property type="protein sequence ID" value="QIW58256.1"/>
    <property type="molecule type" value="Genomic_DNA"/>
</dbReference>
<dbReference type="PANTHER" id="PTHR34580:SF1">
    <property type="entry name" value="PROTEIN PAFC"/>
    <property type="match status" value="1"/>
</dbReference>
<dbReference type="PIRSF" id="PIRSF016838">
    <property type="entry name" value="PafC"/>
    <property type="match status" value="1"/>
</dbReference>
<dbReference type="Pfam" id="PF13280">
    <property type="entry name" value="WYL"/>
    <property type="match status" value="1"/>
</dbReference>
<keyword evidence="2" id="KW-0804">Transcription</keyword>
<dbReference type="OrthoDB" id="9815009at2"/>
<reference evidence="6 7" key="1">
    <citation type="submission" date="2019-12" db="EMBL/GenBank/DDBJ databases">
        <title>Whole genome sequences of Lactococcus raffinolactis strains isolated from sewage.</title>
        <authorList>
            <person name="Ybazeta G."/>
            <person name="Ross M."/>
            <person name="Brabant-Kirwan D."/>
            <person name="Saleh M."/>
            <person name="Dillon J.A."/>
            <person name="Splinter K."/>
            <person name="Nokhbeh R."/>
        </authorList>
    </citation>
    <scope>NUCLEOTIDE SEQUENCE [LARGE SCALE GENOMIC DNA]</scope>
    <source>
        <strain evidence="5 6">Lr_19_14</strain>
        <strain evidence="4 7">Lr_19_5</strain>
    </source>
</reference>
<sequence>MQINRIFEITYMLLNHEQVTAKTLSEKFDVSVRTIYRDIDRMSQAGIPVYTERGKGGGISLLSDFVLSKVLLNADERKSILQALQTTRAVKFDPANEETLAKLTALFGIADEPWLSIDFSTWYGPSAHDFEQLKTAILTQKVVTFDYYNAKGEMSFRSVEPIQLVFKSMSWYLKAYCLAKQESRMFKLSRIIRLRVSEQQFTKRLPEIQVDKSLKPQAPDMIHLKMLVSSELGYRIFDDFPIEAIQRGSSKALLVEGDFPKTDWLYSYILSLGQAVKILEPLDFKHELITLIKKMEENYHE</sequence>
<protein>
    <submittedName>
        <fullName evidence="4">WYL domain-containing protein</fullName>
    </submittedName>
</protein>
<name>A0A2A5SB23_9LACT</name>